<dbReference type="InterPro" id="IPR015797">
    <property type="entry name" value="NUDIX_hydrolase-like_dom_sf"/>
</dbReference>
<organism evidence="8 9">
    <name type="scientific">Ottowia oryzae</name>
    <dbReference type="NCBI Taxonomy" id="2109914"/>
    <lineage>
        <taxon>Bacteria</taxon>
        <taxon>Pseudomonadati</taxon>
        <taxon>Pseudomonadota</taxon>
        <taxon>Betaproteobacteria</taxon>
        <taxon>Burkholderiales</taxon>
        <taxon>Comamonadaceae</taxon>
        <taxon>Ottowia</taxon>
    </lineage>
</organism>
<evidence type="ECO:0000313" key="9">
    <source>
        <dbReference type="Proteomes" id="UP000239709"/>
    </source>
</evidence>
<dbReference type="PANTHER" id="PTHR12992:SF11">
    <property type="entry name" value="MITOCHONDRIAL COENZYME A DIPHOSPHATASE NUDT8"/>
    <property type="match status" value="1"/>
</dbReference>
<dbReference type="PROSITE" id="PS51462">
    <property type="entry name" value="NUDIX"/>
    <property type="match status" value="1"/>
</dbReference>
<dbReference type="InterPro" id="IPR045121">
    <property type="entry name" value="CoAse"/>
</dbReference>
<proteinExistence type="predicted"/>
<keyword evidence="9" id="KW-1185">Reference proteome</keyword>
<evidence type="ECO:0000256" key="4">
    <source>
        <dbReference type="ARBA" id="ARBA00022801"/>
    </source>
</evidence>
<comment type="cofactor">
    <cofactor evidence="2">
        <name>Mg(2+)</name>
        <dbReference type="ChEBI" id="CHEBI:18420"/>
    </cofactor>
</comment>
<dbReference type="SUPFAM" id="SSF55811">
    <property type="entry name" value="Nudix"/>
    <property type="match status" value="1"/>
</dbReference>
<evidence type="ECO:0000256" key="6">
    <source>
        <dbReference type="ARBA" id="ARBA00023211"/>
    </source>
</evidence>
<dbReference type="OrthoDB" id="9802805at2"/>
<evidence type="ECO:0000256" key="3">
    <source>
        <dbReference type="ARBA" id="ARBA00022723"/>
    </source>
</evidence>
<evidence type="ECO:0000259" key="7">
    <source>
        <dbReference type="PROSITE" id="PS51462"/>
    </source>
</evidence>
<dbReference type="InterPro" id="IPR000086">
    <property type="entry name" value="NUDIX_hydrolase_dom"/>
</dbReference>
<accession>A0A2S0MEG1</accession>
<keyword evidence="3" id="KW-0479">Metal-binding</keyword>
<keyword evidence="6" id="KW-0464">Manganese</keyword>
<dbReference type="Pfam" id="PF00293">
    <property type="entry name" value="NUDIX"/>
    <property type="match status" value="1"/>
</dbReference>
<comment type="cofactor">
    <cofactor evidence="1">
        <name>Mn(2+)</name>
        <dbReference type="ChEBI" id="CHEBI:29035"/>
    </cofactor>
</comment>
<dbReference type="PANTHER" id="PTHR12992">
    <property type="entry name" value="NUDIX HYDROLASE"/>
    <property type="match status" value="1"/>
</dbReference>
<evidence type="ECO:0000256" key="2">
    <source>
        <dbReference type="ARBA" id="ARBA00001946"/>
    </source>
</evidence>
<gene>
    <name evidence="8" type="ORF">C6570_07550</name>
</gene>
<dbReference type="Gene3D" id="3.90.79.10">
    <property type="entry name" value="Nucleoside Triphosphate Pyrophosphohydrolase"/>
    <property type="match status" value="1"/>
</dbReference>
<dbReference type="CDD" id="cd03426">
    <property type="entry name" value="NUDIX_CoAse_Nudt7"/>
    <property type="match status" value="1"/>
</dbReference>
<dbReference type="GO" id="GO:0046872">
    <property type="term" value="F:metal ion binding"/>
    <property type="evidence" value="ECO:0007669"/>
    <property type="project" value="UniProtKB-KW"/>
</dbReference>
<evidence type="ECO:0000256" key="5">
    <source>
        <dbReference type="ARBA" id="ARBA00022842"/>
    </source>
</evidence>
<dbReference type="RefSeq" id="WP_106702668.1">
    <property type="nucleotide sequence ID" value="NZ_CP027666.1"/>
</dbReference>
<dbReference type="GO" id="GO:0010945">
    <property type="term" value="F:coenzyme A diphosphatase activity"/>
    <property type="evidence" value="ECO:0007669"/>
    <property type="project" value="InterPro"/>
</dbReference>
<evidence type="ECO:0000256" key="1">
    <source>
        <dbReference type="ARBA" id="ARBA00001936"/>
    </source>
</evidence>
<evidence type="ECO:0000313" key="8">
    <source>
        <dbReference type="EMBL" id="AVO34113.1"/>
    </source>
</evidence>
<feature type="domain" description="Nudix hydrolase" evidence="7">
    <location>
        <begin position="65"/>
        <end position="196"/>
    </location>
</feature>
<dbReference type="Proteomes" id="UP000239709">
    <property type="component" value="Chromosome"/>
</dbReference>
<protein>
    <submittedName>
        <fullName evidence="8">Coenzyme A pyrophosphatase</fullName>
    </submittedName>
</protein>
<dbReference type="KEGG" id="otk:C6570_07550"/>
<name>A0A2S0MEG1_9BURK</name>
<sequence>MSTTPSLTPLPLFDPRLVPVRAESSTLPPVPRDRLSAEALRQRFQHPPPWQPEVRQEPRFADRAPAAAAVLVPLVERPGGLTVLLTERTTNLSTHSGQVAFPGGKVDPEDADVTAAALREAREEVDLRPEFTEVIGQLPVYVTGTQFIVTPVVALVRPGFVLHLNPSEVAQAFEVPLAFLMDPAHHRRHRLEWDGHAREWYSMPYIDAAQASVGSGETPRGAPEGVEHFIWGATAGMLRNLYRFLSA</sequence>
<keyword evidence="5" id="KW-0460">Magnesium</keyword>
<dbReference type="AlphaFoldDB" id="A0A2S0MEG1"/>
<dbReference type="EMBL" id="CP027666">
    <property type="protein sequence ID" value="AVO34113.1"/>
    <property type="molecule type" value="Genomic_DNA"/>
</dbReference>
<keyword evidence="4" id="KW-0378">Hydrolase</keyword>
<reference evidence="8 9" key="1">
    <citation type="submission" date="2018-03" db="EMBL/GenBank/DDBJ databases">
        <title>Genome sequencing of Ottowia sp.</title>
        <authorList>
            <person name="Kim S.-J."/>
            <person name="Heo J."/>
            <person name="Kwon S.-W."/>
        </authorList>
    </citation>
    <scope>NUCLEOTIDE SEQUENCE [LARGE SCALE GENOMIC DNA]</scope>
    <source>
        <strain evidence="8 9">KADR8-3</strain>
    </source>
</reference>